<protein>
    <recommendedName>
        <fullName evidence="2">Peptidase C-terminal archaeal/bacterial domain-containing protein</fullName>
    </recommendedName>
</protein>
<feature type="chain" id="PRO_5040938927" description="Peptidase C-terminal archaeal/bacterial domain-containing protein" evidence="1">
    <location>
        <begin position="20"/>
        <end position="755"/>
    </location>
</feature>
<proteinExistence type="predicted"/>
<feature type="signal peptide" evidence="1">
    <location>
        <begin position="1"/>
        <end position="19"/>
    </location>
</feature>
<keyword evidence="4" id="KW-1185">Reference proteome</keyword>
<keyword evidence="1" id="KW-0732">Signal</keyword>
<dbReference type="InterPro" id="IPR007280">
    <property type="entry name" value="Peptidase_C_arc/bac"/>
</dbReference>
<evidence type="ECO:0000313" key="4">
    <source>
        <dbReference type="Proteomes" id="UP001143486"/>
    </source>
</evidence>
<accession>A0A9W6IP35</accession>
<reference evidence="3" key="2">
    <citation type="submission" date="2023-01" db="EMBL/GenBank/DDBJ databases">
        <authorList>
            <person name="Sun Q."/>
            <person name="Evtushenko L."/>
        </authorList>
    </citation>
    <scope>NUCLEOTIDE SEQUENCE</scope>
    <source>
        <strain evidence="3">VKM B-1513</strain>
    </source>
</reference>
<dbReference type="InterPro" id="IPR045690">
    <property type="entry name" value="DUF6055"/>
</dbReference>
<dbReference type="RefSeq" id="WP_271188248.1">
    <property type="nucleotide sequence ID" value="NZ_BSFE01000015.1"/>
</dbReference>
<organism evidence="3 4">
    <name type="scientific">Maricaulis virginensis</name>
    <dbReference type="NCBI Taxonomy" id="144022"/>
    <lineage>
        <taxon>Bacteria</taxon>
        <taxon>Pseudomonadati</taxon>
        <taxon>Pseudomonadota</taxon>
        <taxon>Alphaproteobacteria</taxon>
        <taxon>Maricaulales</taxon>
        <taxon>Maricaulaceae</taxon>
        <taxon>Maricaulis</taxon>
    </lineage>
</organism>
<dbReference type="EMBL" id="BSFE01000015">
    <property type="protein sequence ID" value="GLK53912.1"/>
    <property type="molecule type" value="Genomic_DNA"/>
</dbReference>
<dbReference type="Pfam" id="PF04151">
    <property type="entry name" value="PPC"/>
    <property type="match status" value="2"/>
</dbReference>
<dbReference type="Gene3D" id="2.60.120.380">
    <property type="match status" value="2"/>
</dbReference>
<evidence type="ECO:0000259" key="2">
    <source>
        <dbReference type="Pfam" id="PF04151"/>
    </source>
</evidence>
<dbReference type="AlphaFoldDB" id="A0A9W6IP35"/>
<evidence type="ECO:0000256" key="1">
    <source>
        <dbReference type="SAM" id="SignalP"/>
    </source>
</evidence>
<reference evidence="3" key="1">
    <citation type="journal article" date="2014" name="Int. J. Syst. Evol. Microbiol.">
        <title>Complete genome sequence of Corynebacterium casei LMG S-19264T (=DSM 44701T), isolated from a smear-ripened cheese.</title>
        <authorList>
            <consortium name="US DOE Joint Genome Institute (JGI-PGF)"/>
            <person name="Walter F."/>
            <person name="Albersmeier A."/>
            <person name="Kalinowski J."/>
            <person name="Ruckert C."/>
        </authorList>
    </citation>
    <scope>NUCLEOTIDE SEQUENCE</scope>
    <source>
        <strain evidence="3">VKM B-1513</strain>
    </source>
</reference>
<name>A0A9W6IP35_9PROT</name>
<comment type="caution">
    <text evidence="3">The sequence shown here is derived from an EMBL/GenBank/DDBJ whole genome shotgun (WGS) entry which is preliminary data.</text>
</comment>
<gene>
    <name evidence="3" type="ORF">GCM10017621_34200</name>
</gene>
<evidence type="ECO:0000313" key="3">
    <source>
        <dbReference type="EMBL" id="GLK53912.1"/>
    </source>
</evidence>
<feature type="domain" description="Peptidase C-terminal archaeal/bacterial" evidence="2">
    <location>
        <begin position="259"/>
        <end position="326"/>
    </location>
</feature>
<feature type="domain" description="Peptidase C-terminal archaeal/bacterial" evidence="2">
    <location>
        <begin position="39"/>
        <end position="103"/>
    </location>
</feature>
<dbReference type="Pfam" id="PF19527">
    <property type="entry name" value="DUF6055"/>
    <property type="match status" value="1"/>
</dbReference>
<sequence>MRLSTIILAGVSASGAAMAQVPDGPFAGAVTETAPQAEYTLTLEAGQVVTLSTASIENFDTVLALIGPDGKPVAQNDDCDGSLQSCITFMPPDSGRYTARVTGYGEATGAFELTVAEGANVGLSYAAETLREEVVTLGSGTSEVRAEIDLDADAIFVASTYALTETLDTTLTLLDADGNILAQNDDRGDGSLNAQIVYQPDQAGHFTVLAGSYDGQGQGDLVLSLALDPNAQVPFDFASVEGETIAEHTGMLGADNREQSYPVELTAGQTVMIVADAMTDDLDTVLTLNGPDGFPVAMNDDRGDGTLNSAIAYTAAHSGTYTLEISRYHGSDTSGEFRIVLSAVDASVVDTLQALNENVVTLSGPELTLETEDFIVHYTLEGGDASSARYAELVGIALQESYEAQIGRMGWAEPLRDDNGRYRAYVAHVDGAMGFTKPVETVFDNPNTPDVRETLAARTAFVIDNDFLGLGKEAPAESLLRATATHEFNHVVQFGYDAEEGLDWLYEATASWIEVATMGSDQDATDYVGTDFDTPHLCWTTQVDGHDYAQWTLLQSMADSHGEAVVRRLWESSVTLDGFETASATLAEYGSDIPATIQRWRAQNYARAYDLAPLFSGSVAVRHTLDEPGRWMSKGGLEELGADYLVVDLDGRFQVSLEGEDGLELIGLGRRGDEVVAIALGQTGVFDTSGFSDAALMVFNSTLPAEPGTCNGVGYSIEIEASTGRMAAPAYRFDAPHFLQPGVSEAADSDEAAAP</sequence>
<dbReference type="Proteomes" id="UP001143486">
    <property type="component" value="Unassembled WGS sequence"/>
</dbReference>